<feature type="region of interest" description="Disordered" evidence="1">
    <location>
        <begin position="379"/>
        <end position="418"/>
    </location>
</feature>
<keyword evidence="3" id="KW-0378">Hydrolase</keyword>
<evidence type="ECO:0000313" key="4">
    <source>
        <dbReference type="Proteomes" id="UP000806528"/>
    </source>
</evidence>
<accession>A0ABR9PE18</accession>
<dbReference type="RefSeq" id="WP_193124687.1">
    <property type="nucleotide sequence ID" value="NZ_JADBGI010000034.1"/>
</dbReference>
<dbReference type="InterPro" id="IPR026898">
    <property type="entry name" value="PrsW"/>
</dbReference>
<feature type="compositionally biased region" description="Basic and acidic residues" evidence="1">
    <location>
        <begin position="28"/>
        <end position="57"/>
    </location>
</feature>
<protein>
    <submittedName>
        <fullName evidence="3">PrsW family intramembrane metalloprotease</fullName>
    </submittedName>
</protein>
<feature type="transmembrane region" description="Helical" evidence="2">
    <location>
        <begin position="146"/>
        <end position="167"/>
    </location>
</feature>
<evidence type="ECO:0000256" key="2">
    <source>
        <dbReference type="SAM" id="Phobius"/>
    </source>
</evidence>
<reference evidence="3 4" key="1">
    <citation type="submission" date="2020-09" db="EMBL/GenBank/DDBJ databases">
        <title>Diversity and distribution of actinomycetes associated with coral in the coast of Hainan.</title>
        <authorList>
            <person name="Li F."/>
        </authorList>
    </citation>
    <scope>NUCLEOTIDE SEQUENCE [LARGE SCALE GENOMIC DNA]</scope>
    <source>
        <strain evidence="3 4">HNM0947</strain>
    </source>
</reference>
<dbReference type="PANTHER" id="PTHR36844">
    <property type="entry name" value="PROTEASE PRSW"/>
    <property type="match status" value="1"/>
</dbReference>
<keyword evidence="3" id="KW-0482">Metalloprotease</keyword>
<dbReference type="GO" id="GO:0008237">
    <property type="term" value="F:metallopeptidase activity"/>
    <property type="evidence" value="ECO:0007669"/>
    <property type="project" value="UniProtKB-KW"/>
</dbReference>
<keyword evidence="4" id="KW-1185">Reference proteome</keyword>
<keyword evidence="3" id="KW-0645">Protease</keyword>
<name>A0ABR9PE18_9ACTN</name>
<gene>
    <name evidence="3" type="ORF">IDM40_25845</name>
</gene>
<keyword evidence="2" id="KW-0472">Membrane</keyword>
<dbReference type="Pfam" id="PF13367">
    <property type="entry name" value="PrsW-protease"/>
    <property type="match status" value="1"/>
</dbReference>
<comment type="caution">
    <text evidence="3">The sequence shown here is derived from an EMBL/GenBank/DDBJ whole genome shotgun (WGS) entry which is preliminary data.</text>
</comment>
<feature type="transmembrane region" description="Helical" evidence="2">
    <location>
        <begin position="300"/>
        <end position="317"/>
    </location>
</feature>
<dbReference type="EMBL" id="JADBGI010000034">
    <property type="protein sequence ID" value="MBE3002096.1"/>
    <property type="molecule type" value="Genomic_DNA"/>
</dbReference>
<organism evidence="3 4">
    <name type="scientific">Nocardiopsis coralli</name>
    <dbReference type="NCBI Taxonomy" id="2772213"/>
    <lineage>
        <taxon>Bacteria</taxon>
        <taxon>Bacillati</taxon>
        <taxon>Actinomycetota</taxon>
        <taxon>Actinomycetes</taxon>
        <taxon>Streptosporangiales</taxon>
        <taxon>Nocardiopsidaceae</taxon>
        <taxon>Nocardiopsis</taxon>
    </lineage>
</organism>
<feature type="transmembrane region" description="Helical" evidence="2">
    <location>
        <begin position="82"/>
        <end position="101"/>
    </location>
</feature>
<keyword evidence="2" id="KW-0812">Transmembrane</keyword>
<feature type="compositionally biased region" description="Basic and acidic residues" evidence="1">
    <location>
        <begin position="1"/>
        <end position="13"/>
    </location>
</feature>
<evidence type="ECO:0000256" key="1">
    <source>
        <dbReference type="SAM" id="MobiDB-lite"/>
    </source>
</evidence>
<feature type="region of interest" description="Disordered" evidence="1">
    <location>
        <begin position="1"/>
        <end position="77"/>
    </location>
</feature>
<proteinExistence type="predicted"/>
<dbReference type="PANTHER" id="PTHR36844:SF1">
    <property type="entry name" value="PROTEASE PRSW"/>
    <property type="match status" value="1"/>
</dbReference>
<sequence>MSHAPHEPRKHTPGEPGTEEGQVPSQRGPDHEGVVPEDRTRETEPADRGQDDREPADHGPVGGESPGPVHIGRGDHEPGQRLPALAALVVLAAACAVGLVLLSTNMFGALRVYAAPAVLAFLLCALTYAVGFWIFRRIRPVRAPRLPVAVLATVWGLLAATGVAAYANTGMGGLWGQILGYEAAGAWGAALTAPINEEFLKLAGVVVIAVAFPHALRGPIDGFIFGALVGVGFEVTENFLYALHSISQSGALAPATSVTETTVIRVVLTGLGSHWAMSAIAGTAVGLLAAVAWRPGARRALAAVGLVLLAMLGHFFFDSPLLGEGLFGVAAKVAFVFLSAMAVYFTIRHTFRSRVKRSLSEQGKDLGMRRSDAKALASRRGRHKALASVARPERPEVRRRQERMVEEAEDRAARYAVN</sequence>
<evidence type="ECO:0000313" key="3">
    <source>
        <dbReference type="EMBL" id="MBE3002096.1"/>
    </source>
</evidence>
<feature type="transmembrane region" description="Helical" evidence="2">
    <location>
        <begin position="329"/>
        <end position="347"/>
    </location>
</feature>
<dbReference type="Proteomes" id="UP000806528">
    <property type="component" value="Unassembled WGS sequence"/>
</dbReference>
<feature type="compositionally biased region" description="Basic and acidic residues" evidence="1">
    <location>
        <begin position="391"/>
        <end position="418"/>
    </location>
</feature>
<feature type="transmembrane region" description="Helical" evidence="2">
    <location>
        <begin position="275"/>
        <end position="293"/>
    </location>
</feature>
<feature type="transmembrane region" description="Helical" evidence="2">
    <location>
        <begin position="113"/>
        <end position="134"/>
    </location>
</feature>
<keyword evidence="2" id="KW-1133">Transmembrane helix</keyword>